<dbReference type="OMA" id="KRSAPMI"/>
<reference evidence="1" key="2">
    <citation type="submission" date="2025-09" db="UniProtKB">
        <authorList>
            <consortium name="Ensembl"/>
        </authorList>
    </citation>
    <scope>IDENTIFICATION</scope>
</reference>
<dbReference type="AlphaFoldDB" id="A0A2K5HAK5"/>
<sequence length="107" mass="11649">MRTTQKRPAAMIQLPPTRSLPEHMGIVGAVVQDEIWVRTQPNHITLLGDSVCNECLGSDIFALTSEGLQGFWVSLVFTQKRARKTRSGMVAHAYNPSTLGGQGGRTA</sequence>
<protein>
    <submittedName>
        <fullName evidence="1">Uncharacterized protein</fullName>
    </submittedName>
</protein>
<evidence type="ECO:0000313" key="1">
    <source>
        <dbReference type="Ensembl" id="ENSCANP00000001378.1"/>
    </source>
</evidence>
<dbReference type="Ensembl" id="ENSCANT00000005654.1">
    <property type="protein sequence ID" value="ENSCANP00000001378.1"/>
    <property type="gene ID" value="ENSCANG00000005151.1"/>
</dbReference>
<name>A0A2K5HAK5_COLAP</name>
<reference evidence="1" key="1">
    <citation type="submission" date="2025-08" db="UniProtKB">
        <authorList>
            <consortium name="Ensembl"/>
        </authorList>
    </citation>
    <scope>IDENTIFICATION</scope>
</reference>
<evidence type="ECO:0000313" key="2">
    <source>
        <dbReference type="Proteomes" id="UP000233080"/>
    </source>
</evidence>
<keyword evidence="2" id="KW-1185">Reference proteome</keyword>
<accession>A0A2K5HAK5</accession>
<organism evidence="1 2">
    <name type="scientific">Colobus angolensis palliatus</name>
    <name type="common">Peters' Angolan colobus</name>
    <dbReference type="NCBI Taxonomy" id="336983"/>
    <lineage>
        <taxon>Eukaryota</taxon>
        <taxon>Metazoa</taxon>
        <taxon>Chordata</taxon>
        <taxon>Craniata</taxon>
        <taxon>Vertebrata</taxon>
        <taxon>Euteleostomi</taxon>
        <taxon>Mammalia</taxon>
        <taxon>Eutheria</taxon>
        <taxon>Euarchontoglires</taxon>
        <taxon>Primates</taxon>
        <taxon>Haplorrhini</taxon>
        <taxon>Catarrhini</taxon>
        <taxon>Cercopithecidae</taxon>
        <taxon>Colobinae</taxon>
        <taxon>Colobus</taxon>
    </lineage>
</organism>
<dbReference type="Proteomes" id="UP000233080">
    <property type="component" value="Unassembled WGS sequence"/>
</dbReference>
<proteinExistence type="predicted"/>